<dbReference type="Proteomes" id="UP001230504">
    <property type="component" value="Unassembled WGS sequence"/>
</dbReference>
<feature type="region of interest" description="Disordered" evidence="4">
    <location>
        <begin position="330"/>
        <end position="356"/>
    </location>
</feature>
<dbReference type="GO" id="GO:0004659">
    <property type="term" value="F:prenyltransferase activity"/>
    <property type="evidence" value="ECO:0007669"/>
    <property type="project" value="InterPro"/>
</dbReference>
<dbReference type="EMBL" id="JAHLJV010000114">
    <property type="protein sequence ID" value="KAK1570067.1"/>
    <property type="molecule type" value="Genomic_DNA"/>
</dbReference>
<dbReference type="PROSITE" id="PS00723">
    <property type="entry name" value="POLYPRENYL_SYNTHASE_1"/>
    <property type="match status" value="1"/>
</dbReference>
<feature type="compositionally biased region" description="Low complexity" evidence="4">
    <location>
        <begin position="330"/>
        <end position="346"/>
    </location>
</feature>
<dbReference type="Pfam" id="PF00348">
    <property type="entry name" value="polyprenyl_synt"/>
    <property type="match status" value="1"/>
</dbReference>
<evidence type="ECO:0000313" key="6">
    <source>
        <dbReference type="Proteomes" id="UP001230504"/>
    </source>
</evidence>
<dbReference type="Gene3D" id="1.10.600.10">
    <property type="entry name" value="Farnesyl Diphosphate Synthase"/>
    <property type="match status" value="2"/>
</dbReference>
<evidence type="ECO:0000256" key="1">
    <source>
        <dbReference type="ARBA" id="ARBA00022679"/>
    </source>
</evidence>
<sequence>MLRHPSWGTGQASSGLNADQNGLGFYAIYSTQVVFMMSASSDACEEISISAAQQEHLDFADAMEIRSGETESRPNSHPRSVRIKNLISNAVLECINVDRAGAMRMLEAYSRKWLRVMETYKTDKIDDIDMYFEARANNGGMGAYYAMLEFSLGITITDGEYDILSEAIRHVERCMLLTNDYWSWAREREQAKRQEVGKVFNIVYFLMQNNKSRSEVDAVAEVRKMVLEEEQKWVNTKTKLYQRIPNLGRHLIKFLESLNTALAGNDYWSSQCYRHNDWEHVPELPGEGAPTVGELVDMGRILLQDSDPDSDDFGNSGSAVAAADPCKPLSLLTPPSSSSSPVTDPHPSLPRTSRFTESPVTEPIDYIRSLPSKKVRAHLIDSLNLWLSVPPFALSLIKKVIDCLHDSSLILDDIEDGSDLRRGFPASHVVFGTGQAVNSATFLYLEAVQAVHDFVKEGGGGLELMDVLLASLKQLFHGQSWDLYWTHHRICPTEEQYLCMVDQKTGAMMRLLTALMQTTATSSNPRYDALEPISFEGNHRPGTTLSKFIQLFGRFFQVRDDYLNISSCESSYAEKKGFAEDLDEQKFSYILIHMYTLHPQARDKVEGVFRATRQGGKERYDGIQWKRYILGLLQETGAMEATRRVLREWHEEMIAQIGRLEREFRARNDILRLLLESLRI</sequence>
<keyword evidence="3" id="KW-0460">Magnesium</keyword>
<dbReference type="GO" id="GO:0043386">
    <property type="term" value="P:mycotoxin biosynthetic process"/>
    <property type="evidence" value="ECO:0007669"/>
    <property type="project" value="UniProtKB-ARBA"/>
</dbReference>
<dbReference type="GO" id="GO:0046165">
    <property type="term" value="P:alcohol biosynthetic process"/>
    <property type="evidence" value="ECO:0007669"/>
    <property type="project" value="UniProtKB-ARBA"/>
</dbReference>
<dbReference type="PANTHER" id="PTHR12001">
    <property type="entry name" value="GERANYLGERANYL PYROPHOSPHATE SYNTHASE"/>
    <property type="match status" value="1"/>
</dbReference>
<keyword evidence="2" id="KW-0479">Metal-binding</keyword>
<proteinExistence type="predicted"/>
<dbReference type="AlphaFoldDB" id="A0AAD8PMF1"/>
<dbReference type="Pfam" id="PF19086">
    <property type="entry name" value="Terpene_syn_C_2"/>
    <property type="match status" value="1"/>
</dbReference>
<evidence type="ECO:0000313" key="5">
    <source>
        <dbReference type="EMBL" id="KAK1570067.1"/>
    </source>
</evidence>
<dbReference type="InterPro" id="IPR000092">
    <property type="entry name" value="Polyprenyl_synt"/>
</dbReference>
<keyword evidence="6" id="KW-1185">Reference proteome</keyword>
<reference evidence="5" key="1">
    <citation type="submission" date="2021-06" db="EMBL/GenBank/DDBJ databases">
        <title>Comparative genomics, transcriptomics and evolutionary studies reveal genomic signatures of adaptation to plant cell wall in hemibiotrophic fungi.</title>
        <authorList>
            <consortium name="DOE Joint Genome Institute"/>
            <person name="Baroncelli R."/>
            <person name="Diaz J.F."/>
            <person name="Benocci T."/>
            <person name="Peng M."/>
            <person name="Battaglia E."/>
            <person name="Haridas S."/>
            <person name="Andreopoulos W."/>
            <person name="Labutti K."/>
            <person name="Pangilinan J."/>
            <person name="Floch G.L."/>
            <person name="Makela M.R."/>
            <person name="Henrissat B."/>
            <person name="Grigoriev I.V."/>
            <person name="Crouch J.A."/>
            <person name="De Vries R.P."/>
            <person name="Sukno S.A."/>
            <person name="Thon M.R."/>
        </authorList>
    </citation>
    <scope>NUCLEOTIDE SEQUENCE</scope>
    <source>
        <strain evidence="5">CBS 125086</strain>
    </source>
</reference>
<comment type="caution">
    <text evidence="5">The sequence shown here is derived from an EMBL/GenBank/DDBJ whole genome shotgun (WGS) entry which is preliminary data.</text>
</comment>
<name>A0AAD8PMF1_9PEZI</name>
<dbReference type="InterPro" id="IPR008949">
    <property type="entry name" value="Isoprenoid_synthase_dom_sf"/>
</dbReference>
<dbReference type="SUPFAM" id="SSF48576">
    <property type="entry name" value="Terpenoid synthases"/>
    <property type="match status" value="2"/>
</dbReference>
<organism evidence="5 6">
    <name type="scientific">Colletotrichum navitas</name>
    <dbReference type="NCBI Taxonomy" id="681940"/>
    <lineage>
        <taxon>Eukaryota</taxon>
        <taxon>Fungi</taxon>
        <taxon>Dikarya</taxon>
        <taxon>Ascomycota</taxon>
        <taxon>Pezizomycotina</taxon>
        <taxon>Sordariomycetes</taxon>
        <taxon>Hypocreomycetidae</taxon>
        <taxon>Glomerellales</taxon>
        <taxon>Glomerellaceae</taxon>
        <taxon>Colletotrichum</taxon>
        <taxon>Colletotrichum graminicola species complex</taxon>
    </lineage>
</organism>
<dbReference type="GeneID" id="85449296"/>
<dbReference type="GO" id="GO:0008299">
    <property type="term" value="P:isoprenoid biosynthetic process"/>
    <property type="evidence" value="ECO:0007669"/>
    <property type="project" value="InterPro"/>
</dbReference>
<evidence type="ECO:0000256" key="3">
    <source>
        <dbReference type="ARBA" id="ARBA00022842"/>
    </source>
</evidence>
<protein>
    <submittedName>
        <fullName evidence="5">Isoprenoid synthase domain-containing protein</fullName>
    </submittedName>
</protein>
<accession>A0AAD8PMF1</accession>
<keyword evidence="1" id="KW-0808">Transferase</keyword>
<dbReference type="GO" id="GO:0046872">
    <property type="term" value="F:metal ion binding"/>
    <property type="evidence" value="ECO:0007669"/>
    <property type="project" value="UniProtKB-KW"/>
</dbReference>
<dbReference type="PROSITE" id="PS00444">
    <property type="entry name" value="POLYPRENYL_SYNTHASE_2"/>
    <property type="match status" value="1"/>
</dbReference>
<evidence type="ECO:0000256" key="4">
    <source>
        <dbReference type="SAM" id="MobiDB-lite"/>
    </source>
</evidence>
<dbReference type="RefSeq" id="XP_060408247.1">
    <property type="nucleotide sequence ID" value="XM_060565056.1"/>
</dbReference>
<dbReference type="PANTHER" id="PTHR12001:SF72">
    <property type="entry name" value="THIJ_PFPI FAMILY PROTEIN (AFU_ORTHOLOGUE AFUA_3G01210)-RELATED"/>
    <property type="match status" value="1"/>
</dbReference>
<evidence type="ECO:0000256" key="2">
    <source>
        <dbReference type="ARBA" id="ARBA00022723"/>
    </source>
</evidence>
<gene>
    <name evidence="5" type="ORF">LY79DRAFT_707646</name>
</gene>
<dbReference type="InterPro" id="IPR033749">
    <property type="entry name" value="Polyprenyl_synt_CS"/>
</dbReference>